<dbReference type="PATRIC" id="fig|520767.4.peg.1094"/>
<dbReference type="PRINTS" id="PR02008">
    <property type="entry name" value="RCMTFAMILY"/>
</dbReference>
<dbReference type="Pfam" id="PF01029">
    <property type="entry name" value="NusB"/>
    <property type="match status" value="1"/>
</dbReference>
<dbReference type="InterPro" id="IPR018314">
    <property type="entry name" value="RsmB/NOL1/NOP2-like_CS"/>
</dbReference>
<evidence type="ECO:0000256" key="5">
    <source>
        <dbReference type="ARBA" id="ARBA00022490"/>
    </source>
</evidence>
<dbReference type="InterPro" id="IPR006027">
    <property type="entry name" value="NusB_RsmB_TIM44"/>
</dbReference>
<dbReference type="PROSITE" id="PS01153">
    <property type="entry name" value="NOL1_NOP2_SUN"/>
    <property type="match status" value="1"/>
</dbReference>
<comment type="catalytic activity">
    <reaction evidence="13">
        <text>cytidine(967) in 16S rRNA + S-adenosyl-L-methionine = 5-methylcytidine(967) in 16S rRNA + S-adenosyl-L-homocysteine + H(+)</text>
        <dbReference type="Rhea" id="RHEA:42748"/>
        <dbReference type="Rhea" id="RHEA-COMP:10219"/>
        <dbReference type="Rhea" id="RHEA-COMP:10220"/>
        <dbReference type="ChEBI" id="CHEBI:15378"/>
        <dbReference type="ChEBI" id="CHEBI:57856"/>
        <dbReference type="ChEBI" id="CHEBI:59789"/>
        <dbReference type="ChEBI" id="CHEBI:74483"/>
        <dbReference type="ChEBI" id="CHEBI:82748"/>
        <dbReference type="EC" id="2.1.1.176"/>
    </reaction>
</comment>
<evidence type="ECO:0000256" key="1">
    <source>
        <dbReference type="ARBA" id="ARBA00002724"/>
    </source>
</evidence>
<dbReference type="Gene3D" id="1.10.940.10">
    <property type="entry name" value="NusB-like"/>
    <property type="match status" value="1"/>
</dbReference>
<evidence type="ECO:0000256" key="11">
    <source>
        <dbReference type="ARBA" id="ARBA00030399"/>
    </source>
</evidence>
<keyword evidence="5" id="KW-0963">Cytoplasm</keyword>
<dbReference type="InterPro" id="IPR054728">
    <property type="entry name" value="RsmB-like_ferredoxin"/>
</dbReference>
<evidence type="ECO:0000256" key="8">
    <source>
        <dbReference type="ARBA" id="ARBA00022679"/>
    </source>
</evidence>
<dbReference type="Pfam" id="PF22458">
    <property type="entry name" value="RsmF-B_ferredox"/>
    <property type="match status" value="1"/>
</dbReference>
<evidence type="ECO:0000256" key="3">
    <source>
        <dbReference type="ARBA" id="ARBA00007494"/>
    </source>
</evidence>
<dbReference type="Proteomes" id="UP000075737">
    <property type="component" value="Unassembled WGS sequence"/>
</dbReference>
<feature type="binding site" evidence="14">
    <location>
        <position position="315"/>
    </location>
    <ligand>
        <name>S-adenosyl-L-methionine</name>
        <dbReference type="ChEBI" id="CHEBI:59789"/>
    </ligand>
</feature>
<dbReference type="FunFam" id="3.40.50.150:FF:000022">
    <property type="entry name" value="Ribosomal RNA small subunit methyltransferase B"/>
    <property type="match status" value="1"/>
</dbReference>
<evidence type="ECO:0000256" key="14">
    <source>
        <dbReference type="PROSITE-ProRule" id="PRU01023"/>
    </source>
</evidence>
<dbReference type="PROSITE" id="PS51686">
    <property type="entry name" value="SAM_MT_RSMB_NOP"/>
    <property type="match status" value="1"/>
</dbReference>
<dbReference type="NCBIfam" id="NF011494">
    <property type="entry name" value="PRK14902.1"/>
    <property type="match status" value="1"/>
</dbReference>
<comment type="subcellular location">
    <subcellularLocation>
        <location evidence="2">Cytoplasm</location>
    </subcellularLocation>
</comment>
<evidence type="ECO:0000313" key="16">
    <source>
        <dbReference type="EMBL" id="KYO66751.1"/>
    </source>
</evidence>
<feature type="domain" description="SAM-dependent MTase RsmB/NOP-type" evidence="15">
    <location>
        <begin position="174"/>
        <end position="450"/>
    </location>
</feature>
<dbReference type="RefSeq" id="WP_245641310.1">
    <property type="nucleotide sequence ID" value="NZ_LOHZ01000025.1"/>
</dbReference>
<sequence length="451" mass="51874">MEIEKRKVNPREVALKVIEKVEKGSYSNLELNAQFKKDLSEQDKNLATELVYGVIKNRIRIDYIISKVSSISVGKLDNIVLNILRIGVYQILFLDKIPSYAVVNESVKLAKKYRKFSAGFVNAVLRNVIRKINEIEYPDEKKEPERFLSIYYSFPKWMIARWMELYGYEFTKELIQALNEKPRLCIRVNTLKVSVDELKTILEKEGYEVNKGYFIDEALYLVKAHNFTDSESFMKGYFQPQDEGSLLVVRALGVNKKDRVLDAAAAPGGKTTYIAQLMENEGQIIAWDIHPHRLDLIDKLCEKMGVSIVKTEQKDAAIIDEKYTAYFDKVLVDAPCSGLGVIKRKPDIKWSKKAEDILLLRNEQLKLLKTCSNYVKPGGVIVYSTCTLEPGENEDVVYSFLMENKDFQLDDLKPLLPEKLHPYIKNKGILQTFPHIHGIDGFFIARIKRVK</sequence>
<feature type="binding site" evidence="14">
    <location>
        <begin position="264"/>
        <end position="270"/>
    </location>
    <ligand>
        <name>S-adenosyl-L-methionine</name>
        <dbReference type="ChEBI" id="CHEBI:59789"/>
    </ligand>
</feature>
<dbReference type="PANTHER" id="PTHR22807">
    <property type="entry name" value="NOP2 YEAST -RELATED NOL1/NOP2/FMU SUN DOMAIN-CONTAINING"/>
    <property type="match status" value="1"/>
</dbReference>
<dbReference type="PANTHER" id="PTHR22807:SF53">
    <property type="entry name" value="RIBOSOMAL RNA SMALL SUBUNIT METHYLTRANSFERASE B-RELATED"/>
    <property type="match status" value="1"/>
</dbReference>
<dbReference type="SUPFAM" id="SSF48013">
    <property type="entry name" value="NusB-like"/>
    <property type="match status" value="1"/>
</dbReference>
<dbReference type="NCBIfam" id="TIGR00563">
    <property type="entry name" value="rsmB"/>
    <property type="match status" value="1"/>
</dbReference>
<keyword evidence="6" id="KW-0698">rRNA processing</keyword>
<dbReference type="InterPro" id="IPR029063">
    <property type="entry name" value="SAM-dependent_MTases_sf"/>
</dbReference>
<comment type="caution">
    <text evidence="16">The sequence shown here is derived from an EMBL/GenBank/DDBJ whole genome shotgun (WGS) entry which is preliminary data.</text>
</comment>
<dbReference type="InterPro" id="IPR001678">
    <property type="entry name" value="MeTrfase_RsmB-F_NOP2_dom"/>
</dbReference>
<evidence type="ECO:0000256" key="4">
    <source>
        <dbReference type="ARBA" id="ARBA00012140"/>
    </source>
</evidence>
<evidence type="ECO:0000256" key="9">
    <source>
        <dbReference type="ARBA" id="ARBA00022691"/>
    </source>
</evidence>
<dbReference type="InterPro" id="IPR035926">
    <property type="entry name" value="NusB-like_sf"/>
</dbReference>
<dbReference type="FunFam" id="3.30.70.1170:FF:000003">
    <property type="entry name" value="16S rRNA (Cytosine(967)-C(5))-methyltransferase RsmB"/>
    <property type="match status" value="1"/>
</dbReference>
<evidence type="ECO:0000256" key="13">
    <source>
        <dbReference type="ARBA" id="ARBA00047283"/>
    </source>
</evidence>
<dbReference type="GO" id="GO:0003723">
    <property type="term" value="F:RNA binding"/>
    <property type="evidence" value="ECO:0007669"/>
    <property type="project" value="UniProtKB-UniRule"/>
</dbReference>
<feature type="active site" description="Nucleophile" evidence="14">
    <location>
        <position position="386"/>
    </location>
</feature>
<dbReference type="AlphaFoldDB" id="A0A162MMY2"/>
<feature type="binding site" evidence="14">
    <location>
        <position position="333"/>
    </location>
    <ligand>
        <name>S-adenosyl-L-methionine</name>
        <dbReference type="ChEBI" id="CHEBI:59789"/>
    </ligand>
</feature>
<dbReference type="InterPro" id="IPR049560">
    <property type="entry name" value="MeTrfase_RsmB-F_NOP2_cat"/>
</dbReference>
<keyword evidence="8 14" id="KW-0808">Transferase</keyword>
<dbReference type="Gene3D" id="3.30.70.1170">
    <property type="entry name" value="Sun protein, domain 3"/>
    <property type="match status" value="1"/>
</dbReference>
<dbReference type="Pfam" id="PF01189">
    <property type="entry name" value="Methyltr_RsmB-F"/>
    <property type="match status" value="1"/>
</dbReference>
<feature type="binding site" evidence="14">
    <location>
        <position position="288"/>
    </location>
    <ligand>
        <name>S-adenosyl-L-methionine</name>
        <dbReference type="ChEBI" id="CHEBI:59789"/>
    </ligand>
</feature>
<dbReference type="GO" id="GO:0005737">
    <property type="term" value="C:cytoplasm"/>
    <property type="evidence" value="ECO:0007669"/>
    <property type="project" value="UniProtKB-SubCell"/>
</dbReference>
<dbReference type="STRING" id="520767.ATZ99_09960"/>
<evidence type="ECO:0000256" key="2">
    <source>
        <dbReference type="ARBA" id="ARBA00004496"/>
    </source>
</evidence>
<organism evidence="16 17">
    <name type="scientific">Thermovenabulum gondwanense</name>
    <dbReference type="NCBI Taxonomy" id="520767"/>
    <lineage>
        <taxon>Bacteria</taxon>
        <taxon>Bacillati</taxon>
        <taxon>Bacillota</taxon>
        <taxon>Clostridia</taxon>
        <taxon>Thermosediminibacterales</taxon>
        <taxon>Thermosediminibacteraceae</taxon>
        <taxon>Thermovenabulum</taxon>
    </lineage>
</organism>
<comment type="similarity">
    <text evidence="3 14">Belongs to the class I-like SAM-binding methyltransferase superfamily. RsmB/NOP family.</text>
</comment>
<dbReference type="InterPro" id="IPR004573">
    <property type="entry name" value="rRNA_ssu_MeTfrase_B"/>
</dbReference>
<proteinExistence type="inferred from homology"/>
<evidence type="ECO:0000256" key="7">
    <source>
        <dbReference type="ARBA" id="ARBA00022603"/>
    </source>
</evidence>
<reference evidence="16 17" key="1">
    <citation type="submission" date="2015-12" db="EMBL/GenBank/DDBJ databases">
        <title>Draft genome of Thermovenabulum gondwanense isolated from a red thermophilic microbial mat colonisisng an outflow channel of a bore well.</title>
        <authorList>
            <person name="Patel B.K."/>
        </authorList>
    </citation>
    <scope>NUCLEOTIDE SEQUENCE [LARGE SCALE GENOMIC DNA]</scope>
    <source>
        <strain evidence="16 17">R270</strain>
    </source>
</reference>
<evidence type="ECO:0000256" key="6">
    <source>
        <dbReference type="ARBA" id="ARBA00022552"/>
    </source>
</evidence>
<keyword evidence="7 14" id="KW-0489">Methyltransferase</keyword>
<keyword evidence="10 14" id="KW-0694">RNA-binding</keyword>
<dbReference type="Gene3D" id="3.40.50.150">
    <property type="entry name" value="Vaccinia Virus protein VP39"/>
    <property type="match status" value="1"/>
</dbReference>
<keyword evidence="9 14" id="KW-0949">S-adenosyl-L-methionine</keyword>
<dbReference type="SUPFAM" id="SSF53335">
    <property type="entry name" value="S-adenosyl-L-methionine-dependent methyltransferases"/>
    <property type="match status" value="1"/>
</dbReference>
<evidence type="ECO:0000256" key="10">
    <source>
        <dbReference type="ARBA" id="ARBA00022884"/>
    </source>
</evidence>
<accession>A0A162MMY2</accession>
<evidence type="ECO:0000313" key="17">
    <source>
        <dbReference type="Proteomes" id="UP000075737"/>
    </source>
</evidence>
<dbReference type="EMBL" id="LOHZ01000025">
    <property type="protein sequence ID" value="KYO66751.1"/>
    <property type="molecule type" value="Genomic_DNA"/>
</dbReference>
<dbReference type="GO" id="GO:0006355">
    <property type="term" value="P:regulation of DNA-templated transcription"/>
    <property type="evidence" value="ECO:0007669"/>
    <property type="project" value="InterPro"/>
</dbReference>
<dbReference type="InterPro" id="IPR023267">
    <property type="entry name" value="RCMT"/>
</dbReference>
<comment type="function">
    <text evidence="1">Specifically methylates the cytosine at position 967 (m5C967) of 16S rRNA.</text>
</comment>
<name>A0A162MMY2_9FIRM</name>
<protein>
    <recommendedName>
        <fullName evidence="4">16S rRNA (cytosine(967)-C(5))-methyltransferase</fullName>
        <ecNumber evidence="4">2.1.1.176</ecNumber>
    </recommendedName>
    <alternativeName>
        <fullName evidence="11">16S rRNA m5C967 methyltransferase</fullName>
    </alternativeName>
    <alternativeName>
        <fullName evidence="12">rRNA (cytosine-C(5)-)-methyltransferase RsmB</fullName>
    </alternativeName>
</protein>
<gene>
    <name evidence="16" type="primary">rsmB</name>
    <name evidence="16" type="ORF">ATZ99_09960</name>
</gene>
<dbReference type="InterPro" id="IPR011023">
    <property type="entry name" value="Nop2p"/>
</dbReference>
<keyword evidence="17" id="KW-1185">Reference proteome</keyword>
<dbReference type="GO" id="GO:0008649">
    <property type="term" value="F:rRNA methyltransferase activity"/>
    <property type="evidence" value="ECO:0007669"/>
    <property type="project" value="InterPro"/>
</dbReference>
<dbReference type="EC" id="2.1.1.176" evidence="4"/>
<evidence type="ECO:0000256" key="12">
    <source>
        <dbReference type="ARBA" id="ARBA00031088"/>
    </source>
</evidence>
<dbReference type="NCBIfam" id="TIGR00446">
    <property type="entry name" value="nop2p"/>
    <property type="match status" value="1"/>
</dbReference>
<evidence type="ECO:0000259" key="15">
    <source>
        <dbReference type="PROSITE" id="PS51686"/>
    </source>
</evidence>